<dbReference type="EMBL" id="BMAT01005270">
    <property type="protein sequence ID" value="GFR90151.1"/>
    <property type="molecule type" value="Genomic_DNA"/>
</dbReference>
<dbReference type="Proteomes" id="UP000762676">
    <property type="component" value="Unassembled WGS sequence"/>
</dbReference>
<evidence type="ECO:0000313" key="2">
    <source>
        <dbReference type="EMBL" id="GFR90151.1"/>
    </source>
</evidence>
<name>A0AAV4GYG9_9GAST</name>
<proteinExistence type="predicted"/>
<dbReference type="AlphaFoldDB" id="A0AAV4GYG9"/>
<feature type="non-terminal residue" evidence="2">
    <location>
        <position position="95"/>
    </location>
</feature>
<evidence type="ECO:0000313" key="3">
    <source>
        <dbReference type="Proteomes" id="UP000762676"/>
    </source>
</evidence>
<sequence length="95" mass="10262">MQDIRSCVEESNISLGITEQPKSKISGLLAKVDAIHALQGQKALNNKGQGQDQGKGQTQEKGQGPGEKRPLIASKGKQIFIKIKKISGFHIDPLE</sequence>
<gene>
    <name evidence="2" type="ORF">ElyMa_002560200</name>
</gene>
<feature type="region of interest" description="Disordered" evidence="1">
    <location>
        <begin position="42"/>
        <end position="73"/>
    </location>
</feature>
<keyword evidence="3" id="KW-1185">Reference proteome</keyword>
<feature type="compositionally biased region" description="Low complexity" evidence="1">
    <location>
        <begin position="47"/>
        <end position="62"/>
    </location>
</feature>
<comment type="caution">
    <text evidence="2">The sequence shown here is derived from an EMBL/GenBank/DDBJ whole genome shotgun (WGS) entry which is preliminary data.</text>
</comment>
<protein>
    <submittedName>
        <fullName evidence="2">Uncharacterized protein</fullName>
    </submittedName>
</protein>
<reference evidence="2 3" key="1">
    <citation type="journal article" date="2021" name="Elife">
        <title>Chloroplast acquisition without the gene transfer in kleptoplastic sea slugs, Plakobranchus ocellatus.</title>
        <authorList>
            <person name="Maeda T."/>
            <person name="Takahashi S."/>
            <person name="Yoshida T."/>
            <person name="Shimamura S."/>
            <person name="Takaki Y."/>
            <person name="Nagai Y."/>
            <person name="Toyoda A."/>
            <person name="Suzuki Y."/>
            <person name="Arimoto A."/>
            <person name="Ishii H."/>
            <person name="Satoh N."/>
            <person name="Nishiyama T."/>
            <person name="Hasebe M."/>
            <person name="Maruyama T."/>
            <person name="Minagawa J."/>
            <person name="Obokata J."/>
            <person name="Shigenobu S."/>
        </authorList>
    </citation>
    <scope>NUCLEOTIDE SEQUENCE [LARGE SCALE GENOMIC DNA]</scope>
</reference>
<organism evidence="2 3">
    <name type="scientific">Elysia marginata</name>
    <dbReference type="NCBI Taxonomy" id="1093978"/>
    <lineage>
        <taxon>Eukaryota</taxon>
        <taxon>Metazoa</taxon>
        <taxon>Spiralia</taxon>
        <taxon>Lophotrochozoa</taxon>
        <taxon>Mollusca</taxon>
        <taxon>Gastropoda</taxon>
        <taxon>Heterobranchia</taxon>
        <taxon>Euthyneura</taxon>
        <taxon>Panpulmonata</taxon>
        <taxon>Sacoglossa</taxon>
        <taxon>Placobranchoidea</taxon>
        <taxon>Plakobranchidae</taxon>
        <taxon>Elysia</taxon>
    </lineage>
</organism>
<evidence type="ECO:0000256" key="1">
    <source>
        <dbReference type="SAM" id="MobiDB-lite"/>
    </source>
</evidence>
<accession>A0AAV4GYG9</accession>